<dbReference type="AlphaFoldDB" id="A0A9X2MM59"/>
<evidence type="ECO:0000256" key="1">
    <source>
        <dbReference type="SAM" id="Phobius"/>
    </source>
</evidence>
<evidence type="ECO:0008006" key="4">
    <source>
        <dbReference type="Google" id="ProtNLM"/>
    </source>
</evidence>
<dbReference type="Proteomes" id="UP001141950">
    <property type="component" value="Unassembled WGS sequence"/>
</dbReference>
<evidence type="ECO:0000313" key="2">
    <source>
        <dbReference type="EMBL" id="MCR2803186.1"/>
    </source>
</evidence>
<feature type="transmembrane region" description="Helical" evidence="1">
    <location>
        <begin position="59"/>
        <end position="78"/>
    </location>
</feature>
<sequence>MHRYVMVQTSDGTLQDGFIEHVDDDMVYLAIPYCAGEVDDRAFFPYGGFGYPFFPRRRFYRRAFPLGALLALSLLPFYY</sequence>
<keyword evidence="1" id="KW-1133">Transmembrane helix</keyword>
<keyword evidence="3" id="KW-1185">Reference proteome</keyword>
<dbReference type="EMBL" id="JANIPJ010000002">
    <property type="protein sequence ID" value="MCR2803186.1"/>
    <property type="molecule type" value="Genomic_DNA"/>
</dbReference>
<accession>A0A9X2MM59</accession>
<keyword evidence="1" id="KW-0812">Transmembrane</keyword>
<proteinExistence type="predicted"/>
<name>A0A9X2MM59_9BACL</name>
<organism evidence="2 3">
    <name type="scientific">Paenibacillus soyae</name>
    <dbReference type="NCBI Taxonomy" id="2969249"/>
    <lineage>
        <taxon>Bacteria</taxon>
        <taxon>Bacillati</taxon>
        <taxon>Bacillota</taxon>
        <taxon>Bacilli</taxon>
        <taxon>Bacillales</taxon>
        <taxon>Paenibacillaceae</taxon>
        <taxon>Paenibacillus</taxon>
    </lineage>
</organism>
<protein>
    <recommendedName>
        <fullName evidence="4">Phosphatidylinositol kinase</fullName>
    </recommendedName>
</protein>
<gene>
    <name evidence="2" type="ORF">NQZ67_04750</name>
</gene>
<keyword evidence="1" id="KW-0472">Membrane</keyword>
<comment type="caution">
    <text evidence="2">The sequence shown here is derived from an EMBL/GenBank/DDBJ whole genome shotgun (WGS) entry which is preliminary data.</text>
</comment>
<reference evidence="2" key="1">
    <citation type="submission" date="2022-08" db="EMBL/GenBank/DDBJ databases">
        <title>The genomic sequence of strain Paenibacillus sp. SCIV0701.</title>
        <authorList>
            <person name="Zhao H."/>
        </authorList>
    </citation>
    <scope>NUCLEOTIDE SEQUENCE</scope>
    <source>
        <strain evidence="2">SCIV0701</strain>
    </source>
</reference>
<evidence type="ECO:0000313" key="3">
    <source>
        <dbReference type="Proteomes" id="UP001141950"/>
    </source>
</evidence>